<gene>
    <name evidence="3" type="ORF">UA08_01336</name>
</gene>
<proteinExistence type="predicted"/>
<keyword evidence="1" id="KW-0175">Coiled coil</keyword>
<accession>A0A1Q5QBE7</accession>
<dbReference type="AlphaFoldDB" id="A0A1Q5QBE7"/>
<dbReference type="RefSeq" id="XP_020123361.1">
    <property type="nucleotide sequence ID" value="XM_020260989.1"/>
</dbReference>
<dbReference type="GeneID" id="31001091"/>
<evidence type="ECO:0000256" key="1">
    <source>
        <dbReference type="SAM" id="Coils"/>
    </source>
</evidence>
<sequence length="424" mass="48278">MKASSQLSTTSLEAKVARQDDMIQDLVRLSRMQNSEINAILQQQTRQDKGIVVLNDQAAADANEGKASDPDLIAFLTAKVDALDGKLRDYKHLQQATEILQRQMGSLEAKIDSLRNQMRLNNKPNEANGVNTEELQSCTERNAKGQISMQYQVEKLADTLNRGNITSEQRSDIQHQQTVPGHEPKISNDMQMKLERNSTESAHRARSIPTEADTYGFASLNLNTPSHFSDSHPSGKELRDEFSFDNNHRQLASPDGKTNQEDCYSKDILNLKIRLSYAEKLIGARYRTGTFTIRGRSFFQDATALRYIATDQHARDTFKMFYGNRLHAIHYVDVAPPVVLAAFDIVARVRCRHEMWTDDKLEVKRQIRCAAEKIVDGWIKSLPLRESDEYGLDVLSRRLQKQFNLLKILCYRNSVEFDFVLPAV</sequence>
<evidence type="ECO:0000313" key="3">
    <source>
        <dbReference type="EMBL" id="OKL63240.1"/>
    </source>
</evidence>
<organism evidence="3 4">
    <name type="scientific">Talaromyces atroroseus</name>
    <dbReference type="NCBI Taxonomy" id="1441469"/>
    <lineage>
        <taxon>Eukaryota</taxon>
        <taxon>Fungi</taxon>
        <taxon>Dikarya</taxon>
        <taxon>Ascomycota</taxon>
        <taxon>Pezizomycotina</taxon>
        <taxon>Eurotiomycetes</taxon>
        <taxon>Eurotiomycetidae</taxon>
        <taxon>Eurotiales</taxon>
        <taxon>Trichocomaceae</taxon>
        <taxon>Talaromyces</taxon>
        <taxon>Talaromyces sect. Trachyspermi</taxon>
    </lineage>
</organism>
<dbReference type="OrthoDB" id="4223076at2759"/>
<comment type="caution">
    <text evidence="3">The sequence shown here is derived from an EMBL/GenBank/DDBJ whole genome shotgun (WGS) entry which is preliminary data.</text>
</comment>
<feature type="region of interest" description="Disordered" evidence="2">
    <location>
        <begin position="167"/>
        <end position="190"/>
    </location>
</feature>
<protein>
    <submittedName>
        <fullName evidence="3">Uncharacterized protein</fullName>
    </submittedName>
</protein>
<reference evidence="3 4" key="1">
    <citation type="submission" date="2015-06" db="EMBL/GenBank/DDBJ databases">
        <title>Talaromyces atroroseus IBT 11181 draft genome.</title>
        <authorList>
            <person name="Rasmussen K.B."/>
            <person name="Rasmussen S."/>
            <person name="Petersen B."/>
            <person name="Sicheritz-Ponten T."/>
            <person name="Mortensen U.H."/>
            <person name="Thrane U."/>
        </authorList>
    </citation>
    <scope>NUCLEOTIDE SEQUENCE [LARGE SCALE GENOMIC DNA]</scope>
    <source>
        <strain evidence="3 4">IBT 11181</strain>
    </source>
</reference>
<evidence type="ECO:0000256" key="2">
    <source>
        <dbReference type="SAM" id="MobiDB-lite"/>
    </source>
</evidence>
<keyword evidence="4" id="KW-1185">Reference proteome</keyword>
<feature type="coiled-coil region" evidence="1">
    <location>
        <begin position="90"/>
        <end position="117"/>
    </location>
</feature>
<evidence type="ECO:0000313" key="4">
    <source>
        <dbReference type="Proteomes" id="UP000214365"/>
    </source>
</evidence>
<feature type="compositionally biased region" description="Polar residues" evidence="2">
    <location>
        <begin position="167"/>
        <end position="179"/>
    </location>
</feature>
<dbReference type="Proteomes" id="UP000214365">
    <property type="component" value="Unassembled WGS sequence"/>
</dbReference>
<name>A0A1Q5QBE7_TALAT</name>
<dbReference type="EMBL" id="LFMY01000002">
    <property type="protein sequence ID" value="OKL63240.1"/>
    <property type="molecule type" value="Genomic_DNA"/>
</dbReference>